<feature type="domain" description="DC-UbP/UBTD2 N-terminal" evidence="2">
    <location>
        <begin position="26"/>
        <end position="114"/>
    </location>
</feature>
<evidence type="ECO:0000313" key="4">
    <source>
        <dbReference type="Proteomes" id="UP000605846"/>
    </source>
</evidence>
<dbReference type="Proteomes" id="UP000605846">
    <property type="component" value="Unassembled WGS sequence"/>
</dbReference>
<feature type="domain" description="Ubiquitin-like" evidence="1">
    <location>
        <begin position="180"/>
        <end position="236"/>
    </location>
</feature>
<dbReference type="OrthoDB" id="1640476at2759"/>
<organism evidence="3 4">
    <name type="scientific">Apophysomyces ossiformis</name>
    <dbReference type="NCBI Taxonomy" id="679940"/>
    <lineage>
        <taxon>Eukaryota</taxon>
        <taxon>Fungi</taxon>
        <taxon>Fungi incertae sedis</taxon>
        <taxon>Mucoromycota</taxon>
        <taxon>Mucoromycotina</taxon>
        <taxon>Mucoromycetes</taxon>
        <taxon>Mucorales</taxon>
        <taxon>Mucorineae</taxon>
        <taxon>Mucoraceae</taxon>
        <taxon>Apophysomyces</taxon>
    </lineage>
</organism>
<gene>
    <name evidence="3" type="primary">UBTD1</name>
    <name evidence="3" type="ORF">EC973_009597</name>
</gene>
<sequence>MGCCVSRLEEERSPTGGRPFKRAGLVWTAEQPMTQAELQTQRDTFWDTSPSYGGREEIWQALKAAVECPDLQLAQSILDAANVILPTGNLVDGCFDGNRYEIPIYCIIKPTNLLPDDTDESSSIQDNRSCTPIMAASTSASVPAETLLSKRDSCSSSASAILAMPLPNLNVSRTNVDHPILVRLSTGKDIELCISREDETVASLKKRLFMHTEIGITPETHQIRLIYLGRLLKDNMLIICEDADASQISLENTFKEKQAIRLAKGVLIQASVTPTVI</sequence>
<dbReference type="PANTHER" id="PTHR13609">
    <property type="entry name" value="UBIQUITIN DOMAIN CONTAINING 1 PROTEIN-RELATED"/>
    <property type="match status" value="1"/>
</dbReference>
<dbReference type="InterPro" id="IPR039869">
    <property type="entry name" value="UBTD1/2"/>
</dbReference>
<dbReference type="SUPFAM" id="SSF54236">
    <property type="entry name" value="Ubiquitin-like"/>
    <property type="match status" value="1"/>
</dbReference>
<dbReference type="EMBL" id="JABAYA010000096">
    <property type="protein sequence ID" value="KAF7725497.1"/>
    <property type="molecule type" value="Genomic_DNA"/>
</dbReference>
<dbReference type="InterPro" id="IPR032752">
    <property type="entry name" value="DC-UbP/UBTD2_N"/>
</dbReference>
<reference evidence="3" key="1">
    <citation type="submission" date="2020-01" db="EMBL/GenBank/DDBJ databases">
        <title>Genome Sequencing of Three Apophysomyces-Like Fungal Strains Confirms a Novel Fungal Genus in the Mucoromycota with divergent Burkholderia-like Endosymbiotic Bacteria.</title>
        <authorList>
            <person name="Stajich J.E."/>
            <person name="Macias A.M."/>
            <person name="Carter-House D."/>
            <person name="Lovett B."/>
            <person name="Kasson L.R."/>
            <person name="Berry K."/>
            <person name="Grigoriev I."/>
            <person name="Chang Y."/>
            <person name="Spatafora J."/>
            <person name="Kasson M.T."/>
        </authorList>
    </citation>
    <scope>NUCLEOTIDE SEQUENCE</scope>
    <source>
        <strain evidence="3">NRRL A-21654</strain>
    </source>
</reference>
<dbReference type="InterPro" id="IPR038169">
    <property type="entry name" value="DC-UbP/UBTD2_N_sf"/>
</dbReference>
<evidence type="ECO:0000259" key="2">
    <source>
        <dbReference type="Pfam" id="PF16455"/>
    </source>
</evidence>
<dbReference type="Pfam" id="PF00240">
    <property type="entry name" value="ubiquitin"/>
    <property type="match status" value="1"/>
</dbReference>
<keyword evidence="4" id="KW-1185">Reference proteome</keyword>
<name>A0A8H7BNX7_9FUNG</name>
<comment type="caution">
    <text evidence="3">The sequence shown here is derived from an EMBL/GenBank/DDBJ whole genome shotgun (WGS) entry which is preliminary data.</text>
</comment>
<dbReference type="AlphaFoldDB" id="A0A8H7BNX7"/>
<evidence type="ECO:0000259" key="1">
    <source>
        <dbReference type="Pfam" id="PF00240"/>
    </source>
</evidence>
<dbReference type="InterPro" id="IPR029071">
    <property type="entry name" value="Ubiquitin-like_domsf"/>
</dbReference>
<evidence type="ECO:0000313" key="3">
    <source>
        <dbReference type="EMBL" id="KAF7725497.1"/>
    </source>
</evidence>
<dbReference type="Gene3D" id="3.10.20.90">
    <property type="entry name" value="Phosphatidylinositol 3-kinase Catalytic Subunit, Chain A, domain 1"/>
    <property type="match status" value="1"/>
</dbReference>
<dbReference type="Gene3D" id="1.20.225.20">
    <property type="entry name" value="Ub domain-containing protein, DC-UbP/UBTD2, N-terminal domain"/>
    <property type="match status" value="1"/>
</dbReference>
<protein>
    <submittedName>
        <fullName evidence="3">Ubiquitin domain-containing protein 1</fullName>
    </submittedName>
</protein>
<dbReference type="Pfam" id="PF16455">
    <property type="entry name" value="UBD"/>
    <property type="match status" value="1"/>
</dbReference>
<dbReference type="InterPro" id="IPR000626">
    <property type="entry name" value="Ubiquitin-like_dom"/>
</dbReference>
<accession>A0A8H7BNX7</accession>
<proteinExistence type="predicted"/>